<organism evidence="9 10">
    <name type="scientific">Geomicrobium halophilum</name>
    <dbReference type="NCBI Taxonomy" id="549000"/>
    <lineage>
        <taxon>Bacteria</taxon>
        <taxon>Bacillati</taxon>
        <taxon>Bacillota</taxon>
        <taxon>Bacilli</taxon>
        <taxon>Bacillales</taxon>
        <taxon>Geomicrobium</taxon>
    </lineage>
</organism>
<keyword evidence="4" id="KW-1003">Cell membrane</keyword>
<feature type="transmembrane region" description="Helical" evidence="8">
    <location>
        <begin position="63"/>
        <end position="83"/>
    </location>
</feature>
<evidence type="ECO:0000256" key="5">
    <source>
        <dbReference type="ARBA" id="ARBA00022692"/>
    </source>
</evidence>
<keyword evidence="6 8" id="KW-1133">Transmembrane helix</keyword>
<dbReference type="InterPro" id="IPR000522">
    <property type="entry name" value="ABC_transptr_permease_BtuC"/>
</dbReference>
<dbReference type="InterPro" id="IPR037294">
    <property type="entry name" value="ABC_BtuC-like"/>
</dbReference>
<evidence type="ECO:0000256" key="8">
    <source>
        <dbReference type="SAM" id="Phobius"/>
    </source>
</evidence>
<sequence>MTHLFSSSQGKALGLVISCCLLLVSFFLSVRLGQVSVPGTMMIDAMFRFDENSADHVIIYERFSRAVTAALIGSSLAVSGGLLQSLTRNPLASPGIFGINAGALFFVVFSVVFLSLSSLPTLIWIAFGGAGIAAALVLFLGLMGADGLSPIRVVLAGTAVTALFTSLTQGMLVVNEANLDQMLLWMAGTVSGRTIDVLLPVLPLMIGALFCSFLLAKPVNILVSGDDIAKGLGQKTVVVKLILVLIAVLLAGGSVAIGGMIGFIGLIVPHIARTLVGNDHYWLLPYCVSLGAGLLILADIIARFIISPQEMPIGIMTALIGAPFFIYIARKGFRGE</sequence>
<dbReference type="GO" id="GO:0022857">
    <property type="term" value="F:transmembrane transporter activity"/>
    <property type="evidence" value="ECO:0007669"/>
    <property type="project" value="InterPro"/>
</dbReference>
<evidence type="ECO:0000256" key="3">
    <source>
        <dbReference type="ARBA" id="ARBA00022448"/>
    </source>
</evidence>
<dbReference type="RefSeq" id="WP_184405137.1">
    <property type="nucleotide sequence ID" value="NZ_JACHHJ010000005.1"/>
</dbReference>
<proteinExistence type="inferred from homology"/>
<dbReference type="AlphaFoldDB" id="A0A841PQP4"/>
<dbReference type="Gene3D" id="1.10.3470.10">
    <property type="entry name" value="ABC transporter involved in vitamin B12 uptake, BtuC"/>
    <property type="match status" value="1"/>
</dbReference>
<dbReference type="PANTHER" id="PTHR30472:SF58">
    <property type="entry name" value="IRON(3+)-HYDROXAMATE IMPORT SYSTEM PERMEASE PROTEIN FHUB"/>
    <property type="match status" value="1"/>
</dbReference>
<reference evidence="9 10" key="1">
    <citation type="submission" date="2020-08" db="EMBL/GenBank/DDBJ databases">
        <title>Genomic Encyclopedia of Type Strains, Phase IV (KMG-IV): sequencing the most valuable type-strain genomes for metagenomic binning, comparative biology and taxonomic classification.</title>
        <authorList>
            <person name="Goeker M."/>
        </authorList>
    </citation>
    <scope>NUCLEOTIDE SEQUENCE [LARGE SCALE GENOMIC DNA]</scope>
    <source>
        <strain evidence="9 10">DSM 21769</strain>
    </source>
</reference>
<name>A0A841PQP4_9BACL</name>
<feature type="transmembrane region" description="Helical" evidence="8">
    <location>
        <begin position="237"/>
        <end position="268"/>
    </location>
</feature>
<dbReference type="GO" id="GO:0033214">
    <property type="term" value="P:siderophore-iron import into cell"/>
    <property type="evidence" value="ECO:0007669"/>
    <property type="project" value="TreeGrafter"/>
</dbReference>
<evidence type="ECO:0000256" key="7">
    <source>
        <dbReference type="ARBA" id="ARBA00023136"/>
    </source>
</evidence>
<accession>A0A841PQP4</accession>
<feature type="transmembrane region" description="Helical" evidence="8">
    <location>
        <begin position="122"/>
        <end position="141"/>
    </location>
</feature>
<evidence type="ECO:0000256" key="4">
    <source>
        <dbReference type="ARBA" id="ARBA00022475"/>
    </source>
</evidence>
<evidence type="ECO:0000313" key="9">
    <source>
        <dbReference type="EMBL" id="MBB6451069.1"/>
    </source>
</evidence>
<dbReference type="EMBL" id="JACHHJ010000005">
    <property type="protein sequence ID" value="MBB6451069.1"/>
    <property type="molecule type" value="Genomic_DNA"/>
</dbReference>
<gene>
    <name evidence="9" type="ORF">HNR44_003063</name>
</gene>
<dbReference type="Pfam" id="PF01032">
    <property type="entry name" value="FecCD"/>
    <property type="match status" value="1"/>
</dbReference>
<keyword evidence="7 8" id="KW-0472">Membrane</keyword>
<comment type="caution">
    <text evidence="9">The sequence shown here is derived from an EMBL/GenBank/DDBJ whole genome shotgun (WGS) entry which is preliminary data.</text>
</comment>
<feature type="transmembrane region" description="Helical" evidence="8">
    <location>
        <begin position="153"/>
        <end position="174"/>
    </location>
</feature>
<feature type="transmembrane region" description="Helical" evidence="8">
    <location>
        <begin position="95"/>
        <end position="116"/>
    </location>
</feature>
<feature type="transmembrane region" description="Helical" evidence="8">
    <location>
        <begin position="313"/>
        <end position="330"/>
    </location>
</feature>
<evidence type="ECO:0000256" key="1">
    <source>
        <dbReference type="ARBA" id="ARBA00004651"/>
    </source>
</evidence>
<feature type="transmembrane region" description="Helical" evidence="8">
    <location>
        <begin position="12"/>
        <end position="32"/>
    </location>
</feature>
<evidence type="ECO:0000313" key="10">
    <source>
        <dbReference type="Proteomes" id="UP000568839"/>
    </source>
</evidence>
<dbReference type="SUPFAM" id="SSF81345">
    <property type="entry name" value="ABC transporter involved in vitamin B12 uptake, BtuC"/>
    <property type="match status" value="1"/>
</dbReference>
<dbReference type="PANTHER" id="PTHR30472">
    <property type="entry name" value="FERRIC ENTEROBACTIN TRANSPORT SYSTEM PERMEASE PROTEIN"/>
    <property type="match status" value="1"/>
</dbReference>
<dbReference type="CDD" id="cd06550">
    <property type="entry name" value="TM_ABC_iron-siderophores_like"/>
    <property type="match status" value="1"/>
</dbReference>
<keyword evidence="10" id="KW-1185">Reference proteome</keyword>
<dbReference type="FunFam" id="1.10.3470.10:FF:000001">
    <property type="entry name" value="Vitamin B12 ABC transporter permease BtuC"/>
    <property type="match status" value="1"/>
</dbReference>
<keyword evidence="3" id="KW-0813">Transport</keyword>
<evidence type="ECO:0000256" key="2">
    <source>
        <dbReference type="ARBA" id="ARBA00007935"/>
    </source>
</evidence>
<feature type="transmembrane region" description="Helical" evidence="8">
    <location>
        <begin position="280"/>
        <end position="301"/>
    </location>
</feature>
<keyword evidence="5 8" id="KW-0812">Transmembrane</keyword>
<dbReference type="GO" id="GO:0005886">
    <property type="term" value="C:plasma membrane"/>
    <property type="evidence" value="ECO:0007669"/>
    <property type="project" value="UniProtKB-SubCell"/>
</dbReference>
<dbReference type="Proteomes" id="UP000568839">
    <property type="component" value="Unassembled WGS sequence"/>
</dbReference>
<protein>
    <submittedName>
        <fullName evidence="9">Iron complex transport system permease protein</fullName>
    </submittedName>
</protein>
<feature type="transmembrane region" description="Helical" evidence="8">
    <location>
        <begin position="194"/>
        <end position="216"/>
    </location>
</feature>
<comment type="subcellular location">
    <subcellularLocation>
        <location evidence="1">Cell membrane</location>
        <topology evidence="1">Multi-pass membrane protein</topology>
    </subcellularLocation>
</comment>
<comment type="similarity">
    <text evidence="2">Belongs to the binding-protein-dependent transport system permease family. FecCD subfamily.</text>
</comment>
<evidence type="ECO:0000256" key="6">
    <source>
        <dbReference type="ARBA" id="ARBA00022989"/>
    </source>
</evidence>